<comment type="caution">
    <text evidence="1">The sequence shown here is derived from an EMBL/GenBank/DDBJ whole genome shotgun (WGS) entry which is preliminary data.</text>
</comment>
<accession>A0ACB8F792</accession>
<name>A0ACB8F792_9SAUR</name>
<keyword evidence="2" id="KW-1185">Reference proteome</keyword>
<protein>
    <submittedName>
        <fullName evidence="1">Uncharacterized protein</fullName>
    </submittedName>
</protein>
<organism evidence="1 2">
    <name type="scientific">Sphaerodactylus townsendi</name>
    <dbReference type="NCBI Taxonomy" id="933632"/>
    <lineage>
        <taxon>Eukaryota</taxon>
        <taxon>Metazoa</taxon>
        <taxon>Chordata</taxon>
        <taxon>Craniata</taxon>
        <taxon>Vertebrata</taxon>
        <taxon>Euteleostomi</taxon>
        <taxon>Lepidosauria</taxon>
        <taxon>Squamata</taxon>
        <taxon>Bifurcata</taxon>
        <taxon>Gekkota</taxon>
        <taxon>Sphaerodactylidae</taxon>
        <taxon>Sphaerodactylus</taxon>
    </lineage>
</organism>
<dbReference type="EMBL" id="CM037618">
    <property type="protein sequence ID" value="KAH8001048.1"/>
    <property type="molecule type" value="Genomic_DNA"/>
</dbReference>
<evidence type="ECO:0000313" key="1">
    <source>
        <dbReference type="EMBL" id="KAH8001048.1"/>
    </source>
</evidence>
<gene>
    <name evidence="1" type="ORF">K3G42_030446</name>
</gene>
<proteinExistence type="predicted"/>
<evidence type="ECO:0000313" key="2">
    <source>
        <dbReference type="Proteomes" id="UP000827872"/>
    </source>
</evidence>
<dbReference type="Proteomes" id="UP000827872">
    <property type="component" value="Linkage Group LG05"/>
</dbReference>
<reference evidence="1" key="1">
    <citation type="submission" date="2021-08" db="EMBL/GenBank/DDBJ databases">
        <title>The first chromosome-level gecko genome reveals the dynamic sex chromosomes of Neotropical dwarf geckos (Sphaerodactylidae: Sphaerodactylus).</title>
        <authorList>
            <person name="Pinto B.J."/>
            <person name="Keating S.E."/>
            <person name="Gamble T."/>
        </authorList>
    </citation>
    <scope>NUCLEOTIDE SEQUENCE</scope>
    <source>
        <strain evidence="1">TG3544</strain>
    </source>
</reference>
<sequence length="440" mass="44810">MESGGLLLLLGSLALWAELLAAPAKDSAAASPLSQVSDAGTSRPGQIPSKEEGSVRPSAVEKGTNVLRTGPGPGGNREPQDPWGSKGAGMGTSEEGLASRDPLLSSGEAKPGLTETPAQNQSPGKSTSAEKAQEGPARNHLFEKSPSRGAGAVSGGEEALSTVGSPGLAAVELLSSTGSPVCEDKKPASEGQPAMGDKPVSDILRGSSTSPASRETPGPRGGPARPSKSLCGGKPATPEKPPSDKAPVAEASPSPDTKPPSGEKPTPTDKPTSGGGKPPPEHGAPGKPVPAGKPAPHDKPGSSEKPAAKEQPEEDAGGDGDDEDSPQEDAGDDADAGDEDEEEEEEEEGDGQEEGKSIFSEDEDEGSKHFDDELDYGLHRSPFNSDEYHDWWGGGSEEELDAKPEGDAGGLSEEGDADAHEEPVFDVWGDLVEKGAEPEA</sequence>